<keyword evidence="3" id="KW-1185">Reference proteome</keyword>
<dbReference type="Proteomes" id="UP000032142">
    <property type="component" value="Unassembled WGS sequence"/>
</dbReference>
<dbReference type="EMBL" id="KN397784">
    <property type="protein sequence ID" value="KHG12500.1"/>
    <property type="molecule type" value="Genomic_DNA"/>
</dbReference>
<evidence type="ECO:0000313" key="2">
    <source>
        <dbReference type="EMBL" id="KHG12500.1"/>
    </source>
</evidence>
<accession>A0A0B0NI24</accession>
<proteinExistence type="predicted"/>
<protein>
    <submittedName>
        <fullName evidence="2">Lariat debranching enzyme-like protein</fullName>
    </submittedName>
</protein>
<dbReference type="AlphaFoldDB" id="A0A0B0NI24"/>
<gene>
    <name evidence="2" type="ORF">F383_17912</name>
</gene>
<reference evidence="3" key="1">
    <citation type="submission" date="2014-09" db="EMBL/GenBank/DDBJ databases">
        <authorList>
            <person name="Mudge J."/>
            <person name="Ramaraj T."/>
            <person name="Lindquist I.E."/>
            <person name="Bharti A.K."/>
            <person name="Sundararajan A."/>
            <person name="Cameron C.T."/>
            <person name="Woodward J.E."/>
            <person name="May G.D."/>
            <person name="Brubaker C."/>
            <person name="Broadhvest J."/>
            <person name="Wilkins T.A."/>
        </authorList>
    </citation>
    <scope>NUCLEOTIDE SEQUENCE</scope>
    <source>
        <strain evidence="3">cv. AKA8401</strain>
    </source>
</reference>
<keyword evidence="1" id="KW-0812">Transmembrane</keyword>
<evidence type="ECO:0000313" key="3">
    <source>
        <dbReference type="Proteomes" id="UP000032142"/>
    </source>
</evidence>
<sequence length="48" mass="5444">MKLPIIYGNSPNIYFLGYAVVVKFGIIRIGGLSGIYNTRWRVEALKLQ</sequence>
<evidence type="ECO:0000256" key="1">
    <source>
        <dbReference type="SAM" id="Phobius"/>
    </source>
</evidence>
<keyword evidence="1" id="KW-0472">Membrane</keyword>
<feature type="transmembrane region" description="Helical" evidence="1">
    <location>
        <begin position="12"/>
        <end position="36"/>
    </location>
</feature>
<organism evidence="2 3">
    <name type="scientific">Gossypium arboreum</name>
    <name type="common">Tree cotton</name>
    <name type="synonym">Gossypium nanking</name>
    <dbReference type="NCBI Taxonomy" id="29729"/>
    <lineage>
        <taxon>Eukaryota</taxon>
        <taxon>Viridiplantae</taxon>
        <taxon>Streptophyta</taxon>
        <taxon>Embryophyta</taxon>
        <taxon>Tracheophyta</taxon>
        <taxon>Spermatophyta</taxon>
        <taxon>Magnoliopsida</taxon>
        <taxon>eudicotyledons</taxon>
        <taxon>Gunneridae</taxon>
        <taxon>Pentapetalae</taxon>
        <taxon>rosids</taxon>
        <taxon>malvids</taxon>
        <taxon>Malvales</taxon>
        <taxon>Malvaceae</taxon>
        <taxon>Malvoideae</taxon>
        <taxon>Gossypium</taxon>
    </lineage>
</organism>
<keyword evidence="1" id="KW-1133">Transmembrane helix</keyword>
<name>A0A0B0NI24_GOSAR</name>